<organism evidence="1">
    <name type="scientific">Musa acuminata</name>
    <name type="common">Banana</name>
    <name type="synonym">Musa cavendishii</name>
    <dbReference type="NCBI Taxonomy" id="4641"/>
    <lineage>
        <taxon>Eukaryota</taxon>
        <taxon>Viridiplantae</taxon>
        <taxon>Streptophyta</taxon>
        <taxon>Embryophyta</taxon>
        <taxon>Tracheophyta</taxon>
        <taxon>Spermatophyta</taxon>
        <taxon>Magnoliopsida</taxon>
        <taxon>Liliopsida</taxon>
        <taxon>Zingiberales</taxon>
        <taxon>Musaceae</taxon>
        <taxon>Musa</taxon>
    </lineage>
</organism>
<reference evidence="1" key="1">
    <citation type="submission" date="2003-11" db="EMBL/GenBank/DDBJ databases">
        <title>Identification by cDNA-AFLP of differentially expressed genes during banana ripening.</title>
        <authorList>
            <person name="Bastos W.A."/>
            <person name="do Nascimento J.R.O."/>
            <person name="Lajolo F.M."/>
            <person name="Purgatto E."/>
        </authorList>
    </citation>
    <scope>NUCLEOTIDE SEQUENCE</scope>
    <source>
        <tissue evidence="1">Pulp</tissue>
    </source>
</reference>
<dbReference type="EMBL" id="AY463023">
    <property type="protein sequence ID" value="AAR88786.1"/>
    <property type="molecule type" value="mRNA"/>
</dbReference>
<dbReference type="Gene3D" id="3.20.20.80">
    <property type="entry name" value="Glycosidases"/>
    <property type="match status" value="1"/>
</dbReference>
<feature type="non-terminal residue" evidence="1">
    <location>
        <position position="1"/>
    </location>
</feature>
<name>Q6S8E8_MUSAC</name>
<feature type="non-terminal residue" evidence="1">
    <location>
        <position position="79"/>
    </location>
</feature>
<protein>
    <submittedName>
        <fullName evidence="1">Starch branching enzyme</fullName>
    </submittedName>
</protein>
<sequence length="79" mass="8626">MGLGGEGYLKFRGNEFGHPEWIDLPGGDQRLPKLGEGEFARGASYRLRVKSPVRRLVMLVKAACGSLMGSRGYGEELLS</sequence>
<accession>Q6S8E8</accession>
<proteinExistence type="evidence at transcript level"/>
<evidence type="ECO:0000313" key="1">
    <source>
        <dbReference type="EMBL" id="AAR88786.1"/>
    </source>
</evidence>
<dbReference type="AlphaFoldDB" id="Q6S8E8"/>